<dbReference type="PANTHER" id="PTHR11705">
    <property type="entry name" value="PROTEASE FAMILY M14 CARBOXYPEPTIDASE A,B"/>
    <property type="match status" value="1"/>
</dbReference>
<keyword evidence="6" id="KW-0482">Metalloprotease</keyword>
<sequence>MTARWTIFRCSARLTLAAAAVLLAGVGAVAPAAAAPPPRDVGTTRAISAQWFESYAGQFLVVKARDTAATELSAEWFADGVEAPQGTAALVRSEDGGVYLHDSVLVPVAGRPDHVVVRRDADNWSRIAVTDWATPSPAPPPGYRSDFQTGYLDPDDAADRVADLASEFPSIAERLTLPMQTDGYQRRSQMILGTDPNGTLAAVSAADAARAVVLTSVAVGQSGGDDVSVRLLHPAAANAPLSVSTAGDAITVSLATDGAGAVTSTAAQVTGLLNASGSAAALVSAATYRGNAGAGIVAPTSGFVALTDALHAPATVARGPRQMAALRIGGVRDGSRPGVLVTAGFGGDERVTPLVALELAERLLRNYGTDAETTALVDALDIFIVPAANPDGALYSFYDSTGQRRNMRSHCAPGGLTDPAARGQWGVAIDRNFTVGSLFDGFAGAATSCTSDLFSGPFEASEPETRNLLWLLSTFPNIRFAADVRASGGTVTWSPGAYASSGRVTLPRPPWLTQRYLDDLAGRIASRVARSRGTALVPTDVGAATEVLGSRAGNLVDEAHYAHGVLALGIEVGVDRMDASGRRTPVGRIPAFTTEGGPQAQEFADGLIAVLEAARAYADDTAPPDVTTTPGPHSSPDPIEVRFRSDEPAAIHYTLDGSTPTLASPQYAPTGPFDPVAPLRIDSSTTLKWIAVDIRGNVSAVRSATYELRGRDTPPESPPVESPPADPPHVDPPLEPFRAPLAIAALEPSARCVGSRRGAARDVRVRVTLSEPARVTLRLQRRVPPGRLFRFCPRPGPASGPARYVNRIPTGSPRPQRRSRRAGRAPRAVGSATRRGRTRTVSRTLSRGAGEHRIALLRTLRAGSLAPGRYRVVLEATTADGRRSNLAIVYLRVLAR</sequence>
<dbReference type="GO" id="GO:0005615">
    <property type="term" value="C:extracellular space"/>
    <property type="evidence" value="ECO:0007669"/>
    <property type="project" value="TreeGrafter"/>
</dbReference>
<keyword evidence="5" id="KW-0862">Zinc</keyword>
<evidence type="ECO:0000256" key="8">
    <source>
        <dbReference type="SAM" id="MobiDB-lite"/>
    </source>
</evidence>
<evidence type="ECO:0000256" key="1">
    <source>
        <dbReference type="ARBA" id="ARBA00001947"/>
    </source>
</evidence>
<feature type="region of interest" description="Disordered" evidence="8">
    <location>
        <begin position="790"/>
        <end position="844"/>
    </location>
</feature>
<evidence type="ECO:0000256" key="9">
    <source>
        <dbReference type="SAM" id="SignalP"/>
    </source>
</evidence>
<dbReference type="EMBL" id="JACHNU010000004">
    <property type="protein sequence ID" value="MBB4663336.1"/>
    <property type="molecule type" value="Genomic_DNA"/>
</dbReference>
<keyword evidence="3" id="KW-0645">Protease</keyword>
<proteinExistence type="inferred from homology"/>
<dbReference type="CDD" id="cd00596">
    <property type="entry name" value="Peptidase_M14_like"/>
    <property type="match status" value="1"/>
</dbReference>
<reference evidence="11 12" key="1">
    <citation type="submission" date="2020-08" db="EMBL/GenBank/DDBJ databases">
        <title>Genomic Encyclopedia of Archaeal and Bacterial Type Strains, Phase II (KMG-II): from individual species to whole genera.</title>
        <authorList>
            <person name="Goeker M."/>
        </authorList>
    </citation>
    <scope>NUCLEOTIDE SEQUENCE [LARGE SCALE GENOMIC DNA]</scope>
    <source>
        <strain evidence="11 12">DSM 23288</strain>
    </source>
</reference>
<evidence type="ECO:0000259" key="10">
    <source>
        <dbReference type="PROSITE" id="PS52035"/>
    </source>
</evidence>
<comment type="similarity">
    <text evidence="2 7">Belongs to the peptidase M14 family.</text>
</comment>
<evidence type="ECO:0000256" key="6">
    <source>
        <dbReference type="ARBA" id="ARBA00023049"/>
    </source>
</evidence>
<dbReference type="Gene3D" id="3.40.630.10">
    <property type="entry name" value="Zn peptidases"/>
    <property type="match status" value="1"/>
</dbReference>
<feature type="signal peptide" evidence="9">
    <location>
        <begin position="1"/>
        <end position="34"/>
    </location>
</feature>
<dbReference type="Pfam" id="PF00246">
    <property type="entry name" value="Peptidase_M14"/>
    <property type="match status" value="1"/>
</dbReference>
<comment type="caution">
    <text evidence="11">The sequence shown here is derived from an EMBL/GenBank/DDBJ whole genome shotgun (WGS) entry which is preliminary data.</text>
</comment>
<evidence type="ECO:0000313" key="11">
    <source>
        <dbReference type="EMBL" id="MBB4663336.1"/>
    </source>
</evidence>
<dbReference type="RefSeq" id="WP_183343075.1">
    <property type="nucleotide sequence ID" value="NZ_JACHNU010000004.1"/>
</dbReference>
<dbReference type="Proteomes" id="UP000585272">
    <property type="component" value="Unassembled WGS sequence"/>
</dbReference>
<dbReference type="InterPro" id="IPR059177">
    <property type="entry name" value="GH29D-like_dom"/>
</dbReference>
<evidence type="ECO:0000256" key="7">
    <source>
        <dbReference type="PROSITE-ProRule" id="PRU01379"/>
    </source>
</evidence>
<feature type="chain" id="PRO_5033024568" description="Peptidase M14 domain-containing protein" evidence="9">
    <location>
        <begin position="35"/>
        <end position="896"/>
    </location>
</feature>
<evidence type="ECO:0000313" key="12">
    <source>
        <dbReference type="Proteomes" id="UP000585272"/>
    </source>
</evidence>
<name>A0A840IEU7_9ACTN</name>
<organism evidence="11 12">
    <name type="scientific">Conexibacter arvalis</name>
    <dbReference type="NCBI Taxonomy" id="912552"/>
    <lineage>
        <taxon>Bacteria</taxon>
        <taxon>Bacillati</taxon>
        <taxon>Actinomycetota</taxon>
        <taxon>Thermoleophilia</taxon>
        <taxon>Solirubrobacterales</taxon>
        <taxon>Conexibacteraceae</taxon>
        <taxon>Conexibacter</taxon>
    </lineage>
</organism>
<evidence type="ECO:0000256" key="4">
    <source>
        <dbReference type="ARBA" id="ARBA00022801"/>
    </source>
</evidence>
<dbReference type="GO" id="GO:0004181">
    <property type="term" value="F:metallocarboxypeptidase activity"/>
    <property type="evidence" value="ECO:0007669"/>
    <property type="project" value="InterPro"/>
</dbReference>
<dbReference type="PANTHER" id="PTHR11705:SF143">
    <property type="entry name" value="SLL0236 PROTEIN"/>
    <property type="match status" value="1"/>
</dbReference>
<dbReference type="InterPro" id="IPR000834">
    <property type="entry name" value="Peptidase_M14"/>
</dbReference>
<dbReference type="Pfam" id="PF13290">
    <property type="entry name" value="CHB_HEX_C_1"/>
    <property type="match status" value="1"/>
</dbReference>
<accession>A0A840IEU7</accession>
<feature type="region of interest" description="Disordered" evidence="8">
    <location>
        <begin position="707"/>
        <end position="732"/>
    </location>
</feature>
<gene>
    <name evidence="11" type="ORF">BDZ31_002931</name>
</gene>
<feature type="active site" description="Proton donor/acceptor" evidence="7">
    <location>
        <position position="571"/>
    </location>
</feature>
<dbReference type="SMART" id="SM00631">
    <property type="entry name" value="Zn_pept"/>
    <property type="match status" value="1"/>
</dbReference>
<feature type="compositionally biased region" description="Basic residues" evidence="8">
    <location>
        <begin position="815"/>
        <end position="824"/>
    </location>
</feature>
<dbReference type="GO" id="GO:0006508">
    <property type="term" value="P:proteolysis"/>
    <property type="evidence" value="ECO:0007669"/>
    <property type="project" value="UniProtKB-KW"/>
</dbReference>
<feature type="compositionally biased region" description="Pro residues" evidence="8">
    <location>
        <begin position="715"/>
        <end position="732"/>
    </location>
</feature>
<feature type="domain" description="Peptidase M14" evidence="10">
    <location>
        <begin position="287"/>
        <end position="607"/>
    </location>
</feature>
<evidence type="ECO:0000256" key="3">
    <source>
        <dbReference type="ARBA" id="ARBA00022670"/>
    </source>
</evidence>
<dbReference type="GO" id="GO:0008270">
    <property type="term" value="F:zinc ion binding"/>
    <property type="evidence" value="ECO:0007669"/>
    <property type="project" value="InterPro"/>
</dbReference>
<keyword evidence="9" id="KW-0732">Signal</keyword>
<evidence type="ECO:0000256" key="2">
    <source>
        <dbReference type="ARBA" id="ARBA00005988"/>
    </source>
</evidence>
<comment type="cofactor">
    <cofactor evidence="1">
        <name>Zn(2+)</name>
        <dbReference type="ChEBI" id="CHEBI:29105"/>
    </cofactor>
</comment>
<keyword evidence="12" id="KW-1185">Reference proteome</keyword>
<dbReference type="PROSITE" id="PS52035">
    <property type="entry name" value="PEPTIDASE_M14"/>
    <property type="match status" value="1"/>
</dbReference>
<dbReference type="SUPFAM" id="SSF53187">
    <property type="entry name" value="Zn-dependent exopeptidases"/>
    <property type="match status" value="1"/>
</dbReference>
<keyword evidence="4" id="KW-0378">Hydrolase</keyword>
<evidence type="ECO:0000256" key="5">
    <source>
        <dbReference type="ARBA" id="ARBA00022833"/>
    </source>
</evidence>
<dbReference type="AlphaFoldDB" id="A0A840IEU7"/>
<protein>
    <recommendedName>
        <fullName evidence="10">Peptidase M14 domain-containing protein</fullName>
    </recommendedName>
</protein>